<gene>
    <name evidence="1" type="ORF">Clacol_009953</name>
</gene>
<dbReference type="AlphaFoldDB" id="A0AAV5AML7"/>
<accession>A0AAV5AML7</accession>
<keyword evidence="2" id="KW-1185">Reference proteome</keyword>
<proteinExistence type="predicted"/>
<protein>
    <submittedName>
        <fullName evidence="1">Uncharacterized protein</fullName>
    </submittedName>
</protein>
<reference evidence="1" key="1">
    <citation type="submission" date="2021-10" db="EMBL/GenBank/DDBJ databases">
        <title>De novo Genome Assembly of Clathrus columnatus (Basidiomycota, Fungi) Using Illumina and Nanopore Sequence Data.</title>
        <authorList>
            <person name="Ogiso-Tanaka E."/>
            <person name="Itagaki H."/>
            <person name="Hosoya T."/>
            <person name="Hosaka K."/>
        </authorList>
    </citation>
    <scope>NUCLEOTIDE SEQUENCE</scope>
    <source>
        <strain evidence="1">MO-923</strain>
    </source>
</reference>
<evidence type="ECO:0000313" key="1">
    <source>
        <dbReference type="EMBL" id="GJJ15675.1"/>
    </source>
</evidence>
<dbReference type="EMBL" id="BPWL01000011">
    <property type="protein sequence ID" value="GJJ15675.1"/>
    <property type="molecule type" value="Genomic_DNA"/>
</dbReference>
<dbReference type="Proteomes" id="UP001050691">
    <property type="component" value="Unassembled WGS sequence"/>
</dbReference>
<sequence length="73" mass="7914">MTKLAGLNLGLAIPTAMSNEEAGVESTSIVFTTAPSVLNPFSHVNNGATMSRLTGERWGIIQIYEKEEIYQLT</sequence>
<evidence type="ECO:0000313" key="2">
    <source>
        <dbReference type="Proteomes" id="UP001050691"/>
    </source>
</evidence>
<name>A0AAV5AML7_9AGAM</name>
<organism evidence="1 2">
    <name type="scientific">Clathrus columnatus</name>
    <dbReference type="NCBI Taxonomy" id="1419009"/>
    <lineage>
        <taxon>Eukaryota</taxon>
        <taxon>Fungi</taxon>
        <taxon>Dikarya</taxon>
        <taxon>Basidiomycota</taxon>
        <taxon>Agaricomycotina</taxon>
        <taxon>Agaricomycetes</taxon>
        <taxon>Phallomycetidae</taxon>
        <taxon>Phallales</taxon>
        <taxon>Clathraceae</taxon>
        <taxon>Clathrus</taxon>
    </lineage>
</organism>
<comment type="caution">
    <text evidence="1">The sequence shown here is derived from an EMBL/GenBank/DDBJ whole genome shotgun (WGS) entry which is preliminary data.</text>
</comment>